<evidence type="ECO:0000256" key="2">
    <source>
        <dbReference type="ARBA" id="ARBA00006484"/>
    </source>
</evidence>
<evidence type="ECO:0000256" key="9">
    <source>
        <dbReference type="ARBA" id="ARBA00059620"/>
    </source>
</evidence>
<dbReference type="HOGENOM" id="CLU_010194_5_0_1"/>
<dbReference type="InterPro" id="IPR002347">
    <property type="entry name" value="SDR_fam"/>
</dbReference>
<gene>
    <name evidence="13" type="ORF">PV08_10318</name>
</gene>
<organism evidence="13 14">
    <name type="scientific">Exophiala spinifera</name>
    <dbReference type="NCBI Taxonomy" id="91928"/>
    <lineage>
        <taxon>Eukaryota</taxon>
        <taxon>Fungi</taxon>
        <taxon>Dikarya</taxon>
        <taxon>Ascomycota</taxon>
        <taxon>Pezizomycotina</taxon>
        <taxon>Eurotiomycetes</taxon>
        <taxon>Chaetothyriomycetidae</taxon>
        <taxon>Chaetothyriales</taxon>
        <taxon>Herpotrichiellaceae</taxon>
        <taxon>Exophiala</taxon>
    </lineage>
</organism>
<evidence type="ECO:0000256" key="1">
    <source>
        <dbReference type="ARBA" id="ARBA00004141"/>
    </source>
</evidence>
<dbReference type="Proteomes" id="UP000053328">
    <property type="component" value="Unassembled WGS sequence"/>
</dbReference>
<dbReference type="EMBL" id="KN847499">
    <property type="protein sequence ID" value="KIW11019.1"/>
    <property type="molecule type" value="Genomic_DNA"/>
</dbReference>
<comment type="similarity">
    <text evidence="2 12">Belongs to the short-chain dehydrogenases/reductases (SDR) family.</text>
</comment>
<evidence type="ECO:0000256" key="12">
    <source>
        <dbReference type="RuleBase" id="RU000363"/>
    </source>
</evidence>
<dbReference type="PRINTS" id="PR00080">
    <property type="entry name" value="SDRFAMILY"/>
</dbReference>
<keyword evidence="5" id="KW-1133">Transmembrane helix</keyword>
<evidence type="ECO:0000256" key="11">
    <source>
        <dbReference type="ARBA" id="ARBA00082544"/>
    </source>
</evidence>
<dbReference type="OrthoDB" id="10253736at2759"/>
<dbReference type="RefSeq" id="XP_016231235.1">
    <property type="nucleotide sequence ID" value="XM_016384633.1"/>
</dbReference>
<dbReference type="InterPro" id="IPR020904">
    <property type="entry name" value="Sc_DH/Rdtase_CS"/>
</dbReference>
<keyword evidence="14" id="KW-1185">Reference proteome</keyword>
<dbReference type="SUPFAM" id="SSF51735">
    <property type="entry name" value="NAD(P)-binding Rossmann-fold domains"/>
    <property type="match status" value="1"/>
</dbReference>
<keyword evidence="4" id="KW-0521">NADP</keyword>
<evidence type="ECO:0000313" key="14">
    <source>
        <dbReference type="Proteomes" id="UP000053328"/>
    </source>
</evidence>
<dbReference type="PANTHER" id="PTHR24322">
    <property type="entry name" value="PKSB"/>
    <property type="match status" value="1"/>
</dbReference>
<dbReference type="PANTHER" id="PTHR24322:SF736">
    <property type="entry name" value="RETINOL DEHYDROGENASE 10"/>
    <property type="match status" value="1"/>
</dbReference>
<evidence type="ECO:0000256" key="4">
    <source>
        <dbReference type="ARBA" id="ARBA00022857"/>
    </source>
</evidence>
<dbReference type="FunFam" id="3.40.50.720:FF:000131">
    <property type="entry name" value="Short-chain dehydrogenase/reductase 3"/>
    <property type="match status" value="1"/>
</dbReference>
<proteinExistence type="inferred from homology"/>
<sequence>MEALYQRIISDQRLRKYGLPLLGVVCGIRALAAVNAWLSQRSLNHYTPNSTWDWKKETVVITGGNSGIGAKIVEKLAARGVKVIILDITKAKEPLPAPNVFAYQLDISDQDSVMETCSRIRIEHGHPTVLINNAALALDATILGIPMDNVQKTFAVNVFSHFQLAKEFLPHMIQKDHGHIVTVASLAAHVPRTANVTYASSKAAALAFHEGLGQELAVYYGAKRVRTTVVLPSFIRTPMIQHLVAHGLKAPMVEPDLVADAVVRQLYSGNSGHLVVPSSYSLATGIRGWPHWLHQKILMGVSESSKDATVSAMNAAGEKTGAV</sequence>
<keyword evidence="6" id="KW-0560">Oxidoreductase</keyword>
<comment type="function">
    <text evidence="9">Catalyzes the reduction of all-trans-retinal to all-trans-retinol in the presence of NADPH.</text>
</comment>
<dbReference type="VEuPathDB" id="FungiDB:PV08_10318"/>
<evidence type="ECO:0000256" key="3">
    <source>
        <dbReference type="ARBA" id="ARBA00022692"/>
    </source>
</evidence>
<evidence type="ECO:0000256" key="10">
    <source>
        <dbReference type="ARBA" id="ARBA00068717"/>
    </source>
</evidence>
<keyword evidence="8" id="KW-0472">Membrane</keyword>
<dbReference type="Gene3D" id="3.40.50.720">
    <property type="entry name" value="NAD(P)-binding Rossmann-like Domain"/>
    <property type="match status" value="1"/>
</dbReference>
<dbReference type="InterPro" id="IPR036291">
    <property type="entry name" value="NAD(P)-bd_dom_sf"/>
</dbReference>
<dbReference type="AlphaFoldDB" id="A0A0D2BI62"/>
<dbReference type="PROSITE" id="PS00061">
    <property type="entry name" value="ADH_SHORT"/>
    <property type="match status" value="1"/>
</dbReference>
<protein>
    <recommendedName>
        <fullName evidence="10">Short-chain dehydrogenase/reductase 3</fullName>
    </recommendedName>
    <alternativeName>
        <fullName evidence="11">Retinal short-chain dehydrogenase/reductase 1</fullName>
    </alternativeName>
</protein>
<comment type="subcellular location">
    <subcellularLocation>
        <location evidence="1">Membrane</location>
        <topology evidence="1">Multi-pass membrane protein</topology>
    </subcellularLocation>
</comment>
<dbReference type="PRINTS" id="PR00081">
    <property type="entry name" value="GDHRDH"/>
</dbReference>
<dbReference type="STRING" id="91928.A0A0D2BI62"/>
<name>A0A0D2BI62_9EURO</name>
<accession>A0A0D2BI62</accession>
<reference evidence="13 14" key="1">
    <citation type="submission" date="2015-01" db="EMBL/GenBank/DDBJ databases">
        <title>The Genome Sequence of Exophiala spinifera CBS89968.</title>
        <authorList>
            <consortium name="The Broad Institute Genomics Platform"/>
            <person name="Cuomo C."/>
            <person name="de Hoog S."/>
            <person name="Gorbushina A."/>
            <person name="Stielow B."/>
            <person name="Teixiera M."/>
            <person name="Abouelleil A."/>
            <person name="Chapman S.B."/>
            <person name="Priest M."/>
            <person name="Young S.K."/>
            <person name="Wortman J."/>
            <person name="Nusbaum C."/>
            <person name="Birren B."/>
        </authorList>
    </citation>
    <scope>NUCLEOTIDE SEQUENCE [LARGE SCALE GENOMIC DNA]</scope>
    <source>
        <strain evidence="13 14">CBS 89968</strain>
    </source>
</reference>
<evidence type="ECO:0000256" key="8">
    <source>
        <dbReference type="ARBA" id="ARBA00023136"/>
    </source>
</evidence>
<evidence type="ECO:0000256" key="7">
    <source>
        <dbReference type="ARBA" id="ARBA00023098"/>
    </source>
</evidence>
<dbReference type="CDD" id="cd05339">
    <property type="entry name" value="17beta-HSDXI-like_SDR_c"/>
    <property type="match status" value="1"/>
</dbReference>
<dbReference type="GO" id="GO:0016020">
    <property type="term" value="C:membrane"/>
    <property type="evidence" value="ECO:0007669"/>
    <property type="project" value="UniProtKB-SubCell"/>
</dbReference>
<keyword evidence="7" id="KW-0443">Lipid metabolism</keyword>
<dbReference type="GeneID" id="27337401"/>
<evidence type="ECO:0000256" key="5">
    <source>
        <dbReference type="ARBA" id="ARBA00022989"/>
    </source>
</evidence>
<evidence type="ECO:0000313" key="13">
    <source>
        <dbReference type="EMBL" id="KIW11019.1"/>
    </source>
</evidence>
<dbReference type="Pfam" id="PF00106">
    <property type="entry name" value="adh_short"/>
    <property type="match status" value="1"/>
</dbReference>
<evidence type="ECO:0000256" key="6">
    <source>
        <dbReference type="ARBA" id="ARBA00023002"/>
    </source>
</evidence>
<keyword evidence="3" id="KW-0812">Transmembrane</keyword>
<dbReference type="GO" id="GO:0052650">
    <property type="term" value="F:all-trans-retinol dehydrogenase (NADP+) activity"/>
    <property type="evidence" value="ECO:0007669"/>
    <property type="project" value="UniProtKB-ARBA"/>
</dbReference>